<sequence>METKEILHRDDSSTNKLAQLSMDSTNVPCQIVAYSRIKFAACSITATSTCNFQNMEV</sequence>
<accession>F0W2D1</accession>
<evidence type="ECO:0000313" key="1">
    <source>
        <dbReference type="EMBL" id="CCA15216.1"/>
    </source>
</evidence>
<dbReference type="EMBL" id="FR824054">
    <property type="protein sequence ID" value="CCA15216.1"/>
    <property type="molecule type" value="Genomic_DNA"/>
</dbReference>
<name>F0W2D1_9STRA</name>
<reference evidence="1" key="2">
    <citation type="submission" date="2011-02" db="EMBL/GenBank/DDBJ databases">
        <authorList>
            <person name="MacLean D."/>
        </authorList>
    </citation>
    <scope>NUCLEOTIDE SEQUENCE</scope>
</reference>
<reference evidence="1" key="1">
    <citation type="journal article" date="2011" name="PLoS Biol.">
        <title>Gene gain and loss during evolution of obligate parasitism in the white rust pathogen of Arabidopsis thaliana.</title>
        <authorList>
            <person name="Kemen E."/>
            <person name="Gardiner A."/>
            <person name="Schultz-Larsen T."/>
            <person name="Kemen A.C."/>
            <person name="Balmuth A.L."/>
            <person name="Robert-Seilaniantz A."/>
            <person name="Bailey K."/>
            <person name="Holub E."/>
            <person name="Studholme D.J."/>
            <person name="Maclean D."/>
            <person name="Jones J.D."/>
        </authorList>
    </citation>
    <scope>NUCLEOTIDE SEQUENCE</scope>
</reference>
<dbReference type="AlphaFoldDB" id="F0W2D1"/>
<gene>
    <name evidence="1" type="primary">AlNc14C9G1181</name>
    <name evidence="1" type="ORF">ALNC14_013590</name>
</gene>
<organism evidence="1">
    <name type="scientific">Albugo laibachii Nc14</name>
    <dbReference type="NCBI Taxonomy" id="890382"/>
    <lineage>
        <taxon>Eukaryota</taxon>
        <taxon>Sar</taxon>
        <taxon>Stramenopiles</taxon>
        <taxon>Oomycota</taxon>
        <taxon>Peronosporomycetes</taxon>
        <taxon>Albuginales</taxon>
        <taxon>Albuginaceae</taxon>
        <taxon>Albugo</taxon>
    </lineage>
</organism>
<proteinExistence type="predicted"/>
<protein>
    <submittedName>
        <fullName evidence="1">AlNc14C9G1181 protein</fullName>
    </submittedName>
</protein>
<dbReference type="HOGENOM" id="CLU_3000381_0_0_1"/>